<dbReference type="SMART" id="SM01038">
    <property type="entry name" value="Bgal_small_N"/>
    <property type="match status" value="1"/>
</dbReference>
<proteinExistence type="inferred from homology"/>
<dbReference type="PANTHER" id="PTHR46323:SF2">
    <property type="entry name" value="BETA-GALACTOSIDASE"/>
    <property type="match status" value="1"/>
</dbReference>
<sequence>MKKSILYGWLLLTGNILQAQLPSLTPRPVMVEKVVQPLVSLNGTWQFSNGMQGKVSAIQVPGEWEMQGHVLQEGDTAVYTRNFTLPADWKEQRIKIRFDGISSRGEVWINGQRVTVHEGGFVPFEADITTQLHAGENKLQVLVQALTISDRLGCVSQYAAHTVGGILRKVTLLAVPATHVSRLYITPRFSDSRYRNGALLADIAVNNQHDYTKLKLVLLDQQGKPIVEKTTVPGAPIWLKAPGILPWTPETPHLYTLEVSLLQQGTVIEKLRQPVGFREVKIKEGVLLLNGKPIKLHGVNRHETHPLLGRSITPALCRQDAALFKAANCNYIRTSHYPPSEEFLEAADELGLLVENESAITWIQHGASPVWRFWNYRDEKFLPYFMQANIEKIQAGYNHPSVIIWSLANESYWSPLWDKVLAVVKSLDSSRVTTFHDQCWGGFNNGGSRADIAVYHYPGIGGAAATDTMSRPVLFGEYAHLSDYNRRELATDPGIRSAYGAPLVTFYDSMFYHHRCVGGAIWSGMDDIFHLPDGRIVGYGPWGPLDGWRRPKPEYYGMKKAYAPVVVKNLASLERTNNVVTLLLENRFDFTNLAQTTVTVVAGGKTQVYHPDIAPHQQGKLLVKVPTSAPDMLVTFTDVAGRPVNEERIQLLDDTDGELLYGQPLSVTEGEDAYQVHQGAYTYIISRLTGMILSARQGGHEILAQGPVFAIVPANEEDGGKPHVAGETYQNNIYPLKNYPLYTLFAKELKIRQDKEQVAVDMEVTYTDAKGKIGYRFMAEGKVTVQYDLVYTGKDTLPRQYGLLMQLPAAFDKLSWSRKGAFTSYPADDISRNEGTARLNARTIGAVEEWGVQPAGAWKDDANEWGSNDFRATRRHIRQVVLEDTTGHGIRVNGNGNDQAARCWWQDGRLQLLIADYSNNGSEPFYTTPHANAPWNIKGKRLQGAVSFKLF</sequence>
<dbReference type="Pfam" id="PF02929">
    <property type="entry name" value="Bgal_small_N"/>
    <property type="match status" value="1"/>
</dbReference>
<evidence type="ECO:0000256" key="9">
    <source>
        <dbReference type="ARBA" id="ARBA00032230"/>
    </source>
</evidence>
<dbReference type="SUPFAM" id="SSF49785">
    <property type="entry name" value="Galactose-binding domain-like"/>
    <property type="match status" value="1"/>
</dbReference>
<comment type="caution">
    <text evidence="12">The sequence shown here is derived from an EMBL/GenBank/DDBJ whole genome shotgun (WGS) entry which is preliminary data.</text>
</comment>
<evidence type="ECO:0000256" key="1">
    <source>
        <dbReference type="ARBA" id="ARBA00001412"/>
    </source>
</evidence>
<feature type="chain" id="PRO_5046075048" description="beta-galactosidase" evidence="10">
    <location>
        <begin position="20"/>
        <end position="951"/>
    </location>
</feature>
<dbReference type="EMBL" id="JAPDNS010000001">
    <property type="protein sequence ID" value="MCW3482951.1"/>
    <property type="molecule type" value="Genomic_DNA"/>
</dbReference>
<keyword evidence="6" id="KW-0378">Hydrolase</keyword>
<dbReference type="InterPro" id="IPR006104">
    <property type="entry name" value="Glyco_hydro_2_N"/>
</dbReference>
<dbReference type="Pfam" id="PF02837">
    <property type="entry name" value="Glyco_hydro_2_N"/>
    <property type="match status" value="1"/>
</dbReference>
<keyword evidence="10" id="KW-0732">Signal</keyword>
<dbReference type="Gene3D" id="2.60.40.10">
    <property type="entry name" value="Immunoglobulins"/>
    <property type="match status" value="1"/>
</dbReference>
<keyword evidence="8" id="KW-0326">Glycosidase</keyword>
<evidence type="ECO:0000256" key="10">
    <source>
        <dbReference type="SAM" id="SignalP"/>
    </source>
</evidence>
<dbReference type="SUPFAM" id="SSF49303">
    <property type="entry name" value="beta-Galactosidase/glucuronidase domain"/>
    <property type="match status" value="1"/>
</dbReference>
<dbReference type="RefSeq" id="WP_264727799.1">
    <property type="nucleotide sequence ID" value="NZ_JAPDNR010000001.1"/>
</dbReference>
<evidence type="ECO:0000256" key="5">
    <source>
        <dbReference type="ARBA" id="ARBA00012756"/>
    </source>
</evidence>
<gene>
    <name evidence="12" type="ORF">OL497_03560</name>
</gene>
<feature type="signal peptide" evidence="10">
    <location>
        <begin position="1"/>
        <end position="19"/>
    </location>
</feature>
<evidence type="ECO:0000256" key="7">
    <source>
        <dbReference type="ARBA" id="ARBA00022837"/>
    </source>
</evidence>
<evidence type="ECO:0000256" key="4">
    <source>
        <dbReference type="ARBA" id="ARBA00011245"/>
    </source>
</evidence>
<keyword evidence="13" id="KW-1185">Reference proteome</keyword>
<dbReference type="PRINTS" id="PR00132">
    <property type="entry name" value="GLHYDRLASE2"/>
</dbReference>
<dbReference type="InterPro" id="IPR006101">
    <property type="entry name" value="Glyco_hydro_2"/>
</dbReference>
<dbReference type="InterPro" id="IPR011013">
    <property type="entry name" value="Gal_mutarotase_sf_dom"/>
</dbReference>
<organism evidence="12 13">
    <name type="scientific">Chitinophaga nivalis</name>
    <dbReference type="NCBI Taxonomy" id="2991709"/>
    <lineage>
        <taxon>Bacteria</taxon>
        <taxon>Pseudomonadati</taxon>
        <taxon>Bacteroidota</taxon>
        <taxon>Chitinophagia</taxon>
        <taxon>Chitinophagales</taxon>
        <taxon>Chitinophagaceae</taxon>
        <taxon>Chitinophaga</taxon>
    </lineage>
</organism>
<comment type="subunit">
    <text evidence="4">Monomer.</text>
</comment>
<comment type="catalytic activity">
    <reaction evidence="1">
        <text>Hydrolysis of terminal non-reducing beta-D-galactose residues in beta-D-galactosides.</text>
        <dbReference type="EC" id="3.2.1.23"/>
    </reaction>
</comment>
<dbReference type="Proteomes" id="UP001207742">
    <property type="component" value="Unassembled WGS sequence"/>
</dbReference>
<dbReference type="Gene3D" id="3.20.20.80">
    <property type="entry name" value="Glycosidases"/>
    <property type="match status" value="1"/>
</dbReference>
<evidence type="ECO:0000256" key="2">
    <source>
        <dbReference type="ARBA" id="ARBA00001913"/>
    </source>
</evidence>
<evidence type="ECO:0000256" key="8">
    <source>
        <dbReference type="ARBA" id="ARBA00023295"/>
    </source>
</evidence>
<dbReference type="InterPro" id="IPR006103">
    <property type="entry name" value="Glyco_hydro_2_cat"/>
</dbReference>
<dbReference type="InterPro" id="IPR013783">
    <property type="entry name" value="Ig-like_fold"/>
</dbReference>
<dbReference type="Pfam" id="PF00703">
    <property type="entry name" value="Glyco_hydro_2"/>
    <property type="match status" value="1"/>
</dbReference>
<dbReference type="SUPFAM" id="SSF74650">
    <property type="entry name" value="Galactose mutarotase-like"/>
    <property type="match status" value="1"/>
</dbReference>
<reference evidence="12 13" key="1">
    <citation type="submission" date="2022-10" db="EMBL/GenBank/DDBJ databases">
        <title>Chitinophaga nivalis PC15 sp. nov., isolated from Pyeongchang county, South Korea.</title>
        <authorList>
            <person name="Trinh H.N."/>
        </authorList>
    </citation>
    <scope>NUCLEOTIDE SEQUENCE [LARGE SCALE GENOMIC DNA]</scope>
    <source>
        <strain evidence="12 13">PC14</strain>
    </source>
</reference>
<dbReference type="InterPro" id="IPR006102">
    <property type="entry name" value="Ig-like_GH2"/>
</dbReference>
<evidence type="ECO:0000313" key="12">
    <source>
        <dbReference type="EMBL" id="MCW3482951.1"/>
    </source>
</evidence>
<keyword evidence="7" id="KW-0106">Calcium</keyword>
<accession>A0ABT3IG75</accession>
<dbReference type="SUPFAM" id="SSF51445">
    <property type="entry name" value="(Trans)glycosidases"/>
    <property type="match status" value="1"/>
</dbReference>
<dbReference type="Gene3D" id="2.60.120.260">
    <property type="entry name" value="Galactose-binding domain-like"/>
    <property type="match status" value="1"/>
</dbReference>
<protein>
    <recommendedName>
        <fullName evidence="5">beta-galactosidase</fullName>
        <ecNumber evidence="5">3.2.1.23</ecNumber>
    </recommendedName>
    <alternativeName>
        <fullName evidence="9">Lactase</fullName>
    </alternativeName>
</protein>
<evidence type="ECO:0000256" key="3">
    <source>
        <dbReference type="ARBA" id="ARBA00007401"/>
    </source>
</evidence>
<dbReference type="InterPro" id="IPR008979">
    <property type="entry name" value="Galactose-bd-like_sf"/>
</dbReference>
<dbReference type="PANTHER" id="PTHR46323">
    <property type="entry name" value="BETA-GALACTOSIDASE"/>
    <property type="match status" value="1"/>
</dbReference>
<dbReference type="InterPro" id="IPR036156">
    <property type="entry name" value="Beta-gal/glucu_dom_sf"/>
</dbReference>
<evidence type="ECO:0000313" key="13">
    <source>
        <dbReference type="Proteomes" id="UP001207742"/>
    </source>
</evidence>
<dbReference type="InterPro" id="IPR017853">
    <property type="entry name" value="GH"/>
</dbReference>
<dbReference type="Pfam" id="PF02836">
    <property type="entry name" value="Glyco_hydro_2_C"/>
    <property type="match status" value="1"/>
</dbReference>
<dbReference type="Gene3D" id="2.70.98.10">
    <property type="match status" value="1"/>
</dbReference>
<name>A0ABT3IG75_9BACT</name>
<comment type="cofactor">
    <cofactor evidence="2">
        <name>Ca(2+)</name>
        <dbReference type="ChEBI" id="CHEBI:29108"/>
    </cofactor>
</comment>
<dbReference type="InterPro" id="IPR014718">
    <property type="entry name" value="GH-type_carb-bd"/>
</dbReference>
<dbReference type="InterPro" id="IPR004199">
    <property type="entry name" value="B-gal_small/dom_5"/>
</dbReference>
<feature type="domain" description="Beta galactosidase small chain/" evidence="11">
    <location>
        <begin position="675"/>
        <end position="915"/>
    </location>
</feature>
<evidence type="ECO:0000259" key="11">
    <source>
        <dbReference type="SMART" id="SM01038"/>
    </source>
</evidence>
<dbReference type="InterPro" id="IPR050347">
    <property type="entry name" value="Bact_Beta-galactosidase"/>
</dbReference>
<comment type="similarity">
    <text evidence="3">Belongs to the glycosyl hydrolase 2 family.</text>
</comment>
<evidence type="ECO:0000256" key="6">
    <source>
        <dbReference type="ARBA" id="ARBA00022801"/>
    </source>
</evidence>
<dbReference type="EC" id="3.2.1.23" evidence="5"/>